<accession>A0A4Q8L9P6</accession>
<dbReference type="AlphaFoldDB" id="A0A4Q8L9P6"/>
<evidence type="ECO:0000313" key="2">
    <source>
        <dbReference type="EMBL" id="TAA25260.1"/>
    </source>
</evidence>
<organism evidence="2 3">
    <name type="scientific">Pseudoxanthomonas winnipegensis</name>
    <dbReference type="NCBI Taxonomy" id="2480810"/>
    <lineage>
        <taxon>Bacteria</taxon>
        <taxon>Pseudomonadati</taxon>
        <taxon>Pseudomonadota</taxon>
        <taxon>Gammaproteobacteria</taxon>
        <taxon>Lysobacterales</taxon>
        <taxon>Lysobacteraceae</taxon>
        <taxon>Pseudoxanthomonas</taxon>
    </lineage>
</organism>
<evidence type="ECO:0000256" key="1">
    <source>
        <dbReference type="SAM" id="Phobius"/>
    </source>
</evidence>
<dbReference type="RefSeq" id="WP_130521095.1">
    <property type="nucleotide sequence ID" value="NZ_SHMA01000009.1"/>
</dbReference>
<keyword evidence="1" id="KW-1133">Transmembrane helix</keyword>
<dbReference type="Proteomes" id="UP000291286">
    <property type="component" value="Unassembled WGS sequence"/>
</dbReference>
<name>A0A4Q8L9P6_9GAMM</name>
<sequence>MPKIHAQRLRDRKFPGIASTPPQLRTGCAFLWPTFVTPLILLAGLADAVSMQRRNMTAAASTASTAPTCNALAALRQGDLA</sequence>
<keyword evidence="1" id="KW-0472">Membrane</keyword>
<dbReference type="EMBL" id="SHMB01000009">
    <property type="protein sequence ID" value="TAA25260.1"/>
    <property type="molecule type" value="Genomic_DNA"/>
</dbReference>
<proteinExistence type="predicted"/>
<evidence type="ECO:0000313" key="3">
    <source>
        <dbReference type="Proteomes" id="UP000291286"/>
    </source>
</evidence>
<protein>
    <submittedName>
        <fullName evidence="2">Uncharacterized protein</fullName>
    </submittedName>
</protein>
<feature type="transmembrane region" description="Helical" evidence="1">
    <location>
        <begin position="29"/>
        <end position="49"/>
    </location>
</feature>
<gene>
    <name evidence="2" type="ORF">EA661_17415</name>
</gene>
<reference evidence="2 3" key="1">
    <citation type="submission" date="2019-02" db="EMBL/GenBank/DDBJ databases">
        <title>WGS of Pseudoxanthomonas species novum from clinical isolates.</title>
        <authorList>
            <person name="Bernier A.-M."/>
            <person name="Bernard K."/>
            <person name="Vachon A."/>
        </authorList>
    </citation>
    <scope>NUCLEOTIDE SEQUENCE [LARGE SCALE GENOMIC DNA]</scope>
    <source>
        <strain evidence="2 3">NML171202</strain>
    </source>
</reference>
<comment type="caution">
    <text evidence="2">The sequence shown here is derived from an EMBL/GenBank/DDBJ whole genome shotgun (WGS) entry which is preliminary data.</text>
</comment>
<keyword evidence="1" id="KW-0812">Transmembrane</keyword>